<evidence type="ECO:0000313" key="2">
    <source>
        <dbReference type="EMBL" id="CTP82228.1"/>
    </source>
</evidence>
<protein>
    <recommendedName>
        <fullName evidence="4">Secreted protein</fullName>
    </recommendedName>
</protein>
<proteinExistence type="predicted"/>
<evidence type="ECO:0000256" key="1">
    <source>
        <dbReference type="SAM" id="SignalP"/>
    </source>
</evidence>
<reference evidence="3" key="1">
    <citation type="submission" date="2015-07" db="EMBL/GenBank/DDBJ databases">
        <authorList>
            <person name="Wibberg D."/>
        </authorList>
    </citation>
    <scope>NUCLEOTIDE SEQUENCE [LARGE SCALE GENOMIC DNA]</scope>
</reference>
<sequence>MEWNISKIAALASGALLCSLLATAAHAQSCCPSGGAGSQIARQGFGESVPAATNLSTDPTVSIYQFERNGVTYLQMNDPNGQVRGAIGRIENTAWVTPMGKDVDRVNIVDAFDHRRGSVVYDARYFTVQKSSSPTGDAWTVTLKK</sequence>
<dbReference type="AlphaFoldDB" id="A0A0K2ZBN8"/>
<organism evidence="2 3">
    <name type="scientific">Xanthomonas graminis pv. arrhenatheri LMG 727</name>
    <dbReference type="NCBI Taxonomy" id="1195923"/>
    <lineage>
        <taxon>Bacteria</taxon>
        <taxon>Pseudomonadati</taxon>
        <taxon>Pseudomonadota</taxon>
        <taxon>Gammaproteobacteria</taxon>
        <taxon>Lysobacterales</taxon>
        <taxon>Lysobacteraceae</taxon>
        <taxon>Xanthomonas</taxon>
        <taxon>Xanthomonas translucens group</taxon>
        <taxon>Xanthomonas graminis</taxon>
    </lineage>
</organism>
<feature type="chain" id="PRO_5005492052" description="Secreted protein" evidence="1">
    <location>
        <begin position="28"/>
        <end position="145"/>
    </location>
</feature>
<gene>
    <name evidence="2" type="ORF">XTALMG727_0062</name>
</gene>
<accession>A0A0K2ZBN8</accession>
<keyword evidence="1" id="KW-0732">Signal</keyword>
<name>A0A0K2ZBN8_9XANT</name>
<feature type="signal peptide" evidence="1">
    <location>
        <begin position="1"/>
        <end position="27"/>
    </location>
</feature>
<dbReference type="Proteomes" id="UP000046187">
    <property type="component" value="Unassembled WGS sequence"/>
</dbReference>
<evidence type="ECO:0000313" key="3">
    <source>
        <dbReference type="Proteomes" id="UP000046187"/>
    </source>
</evidence>
<dbReference type="RefSeq" id="WP_053833765.1">
    <property type="nucleotide sequence ID" value="NZ_CXOI01000003.1"/>
</dbReference>
<evidence type="ECO:0008006" key="4">
    <source>
        <dbReference type="Google" id="ProtNLM"/>
    </source>
</evidence>
<keyword evidence="3" id="KW-1185">Reference proteome</keyword>
<dbReference type="EMBL" id="CXOI01000003">
    <property type="protein sequence ID" value="CTP82228.1"/>
    <property type="molecule type" value="Genomic_DNA"/>
</dbReference>